<name>A0ABS1H3L9_9BACL</name>
<evidence type="ECO:0000256" key="2">
    <source>
        <dbReference type="PROSITE-ProRule" id="PRU00335"/>
    </source>
</evidence>
<dbReference type="Gene3D" id="1.10.357.10">
    <property type="entry name" value="Tetracycline Repressor, domain 2"/>
    <property type="match status" value="1"/>
</dbReference>
<comment type="caution">
    <text evidence="4">The sequence shown here is derived from an EMBL/GenBank/DDBJ whole genome shotgun (WGS) entry which is preliminary data.</text>
</comment>
<accession>A0ABS1H3L9</accession>
<protein>
    <submittedName>
        <fullName evidence="4">TetR family transcriptional regulator</fullName>
    </submittedName>
</protein>
<dbReference type="PROSITE" id="PS50977">
    <property type="entry name" value="HTH_TETR_2"/>
    <property type="match status" value="1"/>
</dbReference>
<dbReference type="EMBL" id="JAEOAH010000003">
    <property type="protein sequence ID" value="MBK3493896.1"/>
    <property type="molecule type" value="Genomic_DNA"/>
</dbReference>
<dbReference type="RefSeq" id="WP_200747904.1">
    <property type="nucleotide sequence ID" value="NZ_JAEOAH010000003.1"/>
</dbReference>
<keyword evidence="5" id="KW-1185">Reference proteome</keyword>
<evidence type="ECO:0000259" key="3">
    <source>
        <dbReference type="PROSITE" id="PS50977"/>
    </source>
</evidence>
<sequence>MPKIVDHEERKTIIAKATWNVIARDGLEGATVRSIAKEANLSLGAIQYYFKTHEKLIQFAMHLVENQVNERIYEHKLQPLPSKKII</sequence>
<dbReference type="Proteomes" id="UP000618943">
    <property type="component" value="Unassembled WGS sequence"/>
</dbReference>
<reference evidence="4 5" key="1">
    <citation type="submission" date="2020-12" db="EMBL/GenBank/DDBJ databases">
        <title>YIM B01967 draft genome.</title>
        <authorList>
            <person name="Yan X."/>
        </authorList>
    </citation>
    <scope>NUCLEOTIDE SEQUENCE [LARGE SCALE GENOMIC DNA]</scope>
    <source>
        <strain evidence="4 5">YIM B01967</strain>
    </source>
</reference>
<feature type="domain" description="HTH tetR-type" evidence="3">
    <location>
        <begin position="8"/>
        <end position="68"/>
    </location>
</feature>
<feature type="DNA-binding region" description="H-T-H motif" evidence="2">
    <location>
        <begin position="31"/>
        <end position="50"/>
    </location>
</feature>
<keyword evidence="1 2" id="KW-0238">DNA-binding</keyword>
<dbReference type="InterPro" id="IPR009057">
    <property type="entry name" value="Homeodomain-like_sf"/>
</dbReference>
<dbReference type="InterPro" id="IPR001647">
    <property type="entry name" value="HTH_TetR"/>
</dbReference>
<evidence type="ECO:0000256" key="1">
    <source>
        <dbReference type="ARBA" id="ARBA00023125"/>
    </source>
</evidence>
<gene>
    <name evidence="4" type="ORF">JFL43_03290</name>
</gene>
<dbReference type="Pfam" id="PF00440">
    <property type="entry name" value="TetR_N"/>
    <property type="match status" value="1"/>
</dbReference>
<proteinExistence type="predicted"/>
<organism evidence="4 5">
    <name type="scientific">Viridibacillus soli</name>
    <dbReference type="NCBI Taxonomy" id="2798301"/>
    <lineage>
        <taxon>Bacteria</taxon>
        <taxon>Bacillati</taxon>
        <taxon>Bacillota</taxon>
        <taxon>Bacilli</taxon>
        <taxon>Bacillales</taxon>
        <taxon>Caryophanaceae</taxon>
        <taxon>Viridibacillus</taxon>
    </lineage>
</organism>
<dbReference type="SUPFAM" id="SSF46689">
    <property type="entry name" value="Homeodomain-like"/>
    <property type="match status" value="1"/>
</dbReference>
<evidence type="ECO:0000313" key="5">
    <source>
        <dbReference type="Proteomes" id="UP000618943"/>
    </source>
</evidence>
<evidence type="ECO:0000313" key="4">
    <source>
        <dbReference type="EMBL" id="MBK3493896.1"/>
    </source>
</evidence>